<dbReference type="SUPFAM" id="SSF55729">
    <property type="entry name" value="Acyl-CoA N-acyltransferases (Nat)"/>
    <property type="match status" value="1"/>
</dbReference>
<evidence type="ECO:0000259" key="2">
    <source>
        <dbReference type="PROSITE" id="PS51186"/>
    </source>
</evidence>
<dbReference type="InterPro" id="IPR016181">
    <property type="entry name" value="Acyl_CoA_acyltransferase"/>
</dbReference>
<gene>
    <name evidence="3" type="ORF">SAMN05720606_11464</name>
</gene>
<dbReference type="AlphaFoldDB" id="A0A1G5KCB7"/>
<dbReference type="Gene3D" id="3.40.630.30">
    <property type="match status" value="1"/>
</dbReference>
<dbReference type="InterPro" id="IPR051531">
    <property type="entry name" value="N-acetyltransferase"/>
</dbReference>
<dbReference type="EMBL" id="FMVM01000014">
    <property type="protein sequence ID" value="SCY97871.1"/>
    <property type="molecule type" value="Genomic_DNA"/>
</dbReference>
<protein>
    <submittedName>
        <fullName evidence="3">Protein N-acetyltransferase, RimJ/RimL family</fullName>
    </submittedName>
</protein>
<accession>A0A1G5KCB7</accession>
<dbReference type="Pfam" id="PF13302">
    <property type="entry name" value="Acetyltransf_3"/>
    <property type="match status" value="1"/>
</dbReference>
<sequence length="241" mass="27761">MTEELNMYDAITHTHNKIRNTEYELDMHDLFPSSLEESYMQNIVTDRLILRNFAATDAAGLLEYTANPRVNCFMDHQMSTLEEAVAEVEKRSKDDSHIAVCLKDSNEIIGELFGMTEGHDPDSDSDSDSKSNSDSKSDPDTYSVGWNFNGRFEGKGYASESARAFMEYLFMEQGIRRIYAYVEDDNFRSQKLCEKLGMRREGLFLEFISFVKNEDGTPKYENTYQYAILKKEWLAQQATAK</sequence>
<feature type="compositionally biased region" description="Basic and acidic residues" evidence="1">
    <location>
        <begin position="117"/>
        <end position="139"/>
    </location>
</feature>
<reference evidence="4" key="1">
    <citation type="submission" date="2016-10" db="EMBL/GenBank/DDBJ databases">
        <authorList>
            <person name="Varghese N."/>
            <person name="Submissions S."/>
        </authorList>
    </citation>
    <scope>NUCLEOTIDE SEQUENCE [LARGE SCALE GENOMIC DNA]</scope>
    <source>
        <strain evidence="4">BL9</strain>
    </source>
</reference>
<dbReference type="GO" id="GO:0016747">
    <property type="term" value="F:acyltransferase activity, transferring groups other than amino-acyl groups"/>
    <property type="evidence" value="ECO:0007669"/>
    <property type="project" value="InterPro"/>
</dbReference>
<proteinExistence type="predicted"/>
<dbReference type="PROSITE" id="PS51186">
    <property type="entry name" value="GNAT"/>
    <property type="match status" value="1"/>
</dbReference>
<keyword evidence="4" id="KW-1185">Reference proteome</keyword>
<name>A0A1G5KCB7_9BACL</name>
<dbReference type="Proteomes" id="UP000198538">
    <property type="component" value="Unassembled WGS sequence"/>
</dbReference>
<evidence type="ECO:0000313" key="3">
    <source>
        <dbReference type="EMBL" id="SCY97871.1"/>
    </source>
</evidence>
<dbReference type="PANTHER" id="PTHR43792:SF1">
    <property type="entry name" value="N-ACETYLTRANSFERASE DOMAIN-CONTAINING PROTEIN"/>
    <property type="match status" value="1"/>
</dbReference>
<evidence type="ECO:0000256" key="1">
    <source>
        <dbReference type="SAM" id="MobiDB-lite"/>
    </source>
</evidence>
<organism evidence="3 4">
    <name type="scientific">Paenibacillus polysaccharolyticus</name>
    <dbReference type="NCBI Taxonomy" id="582692"/>
    <lineage>
        <taxon>Bacteria</taxon>
        <taxon>Bacillati</taxon>
        <taxon>Bacillota</taxon>
        <taxon>Bacilli</taxon>
        <taxon>Bacillales</taxon>
        <taxon>Paenibacillaceae</taxon>
        <taxon>Paenibacillus</taxon>
    </lineage>
</organism>
<evidence type="ECO:0000313" key="4">
    <source>
        <dbReference type="Proteomes" id="UP000198538"/>
    </source>
</evidence>
<keyword evidence="3" id="KW-0808">Transferase</keyword>
<dbReference type="STRING" id="582692.SAMN05720606_11464"/>
<feature type="region of interest" description="Disordered" evidence="1">
    <location>
        <begin position="114"/>
        <end position="139"/>
    </location>
</feature>
<dbReference type="PANTHER" id="PTHR43792">
    <property type="entry name" value="GNAT FAMILY, PUTATIVE (AFU_ORTHOLOGUE AFUA_3G00765)-RELATED-RELATED"/>
    <property type="match status" value="1"/>
</dbReference>
<feature type="domain" description="N-acetyltransferase" evidence="2">
    <location>
        <begin position="48"/>
        <end position="215"/>
    </location>
</feature>
<dbReference type="InterPro" id="IPR000182">
    <property type="entry name" value="GNAT_dom"/>
</dbReference>